<dbReference type="AlphaFoldDB" id="A0A835XQA4"/>
<comment type="caution">
    <text evidence="2">The sequence shown here is derived from an EMBL/GenBank/DDBJ whole genome shotgun (WGS) entry which is preliminary data.</text>
</comment>
<evidence type="ECO:0000313" key="2">
    <source>
        <dbReference type="EMBL" id="KAG2487597.1"/>
    </source>
</evidence>
<dbReference type="EMBL" id="JAEHOE010000095">
    <property type="protein sequence ID" value="KAG2487597.1"/>
    <property type="molecule type" value="Genomic_DNA"/>
</dbReference>
<dbReference type="OrthoDB" id="10252718at2759"/>
<gene>
    <name evidence="2" type="ORF">HYH03_013875</name>
</gene>
<dbReference type="Proteomes" id="UP000612055">
    <property type="component" value="Unassembled WGS sequence"/>
</dbReference>
<evidence type="ECO:0000256" key="1">
    <source>
        <dbReference type="SAM" id="MobiDB-lite"/>
    </source>
</evidence>
<name>A0A835XQA4_9CHLO</name>
<keyword evidence="3" id="KW-1185">Reference proteome</keyword>
<sequence>MDGGSCVHVKPRDLSRLLPVGGAEEAGPCRRNHTSWLEAMGRAGVPKLELDVFAHSHQDLGATATHTALKHLNLHADTCFPARGLLLLSRAAGLETLHLATDEWCGDARSQPLAAEPDARWMLLALLCTSPPRLHVALTPPRRAVKPPVLPPAGGWAGAPDCGAKLLARFRELHNKNGVGHGAPLGNKNSLGIKWGTGTSRSAVARRKRKAEAEEKAEAELPIALLARLFTDPQSIERSGWGRPKMASVEERQTFHEKVNEVFKNLTGEKGQRWARPAEPILHTLNDEKEEPHIFFHNTNYRTSRKYINVEKVKILREQALECMRSSGTARYHKCTEIMKRMQAAVRVSSNVDRGPLARKRDVGFIYHNNKLRELQAAAAELEIENPFPAPAKQATGGY</sequence>
<protein>
    <submittedName>
        <fullName evidence="2">Uncharacterized protein</fullName>
    </submittedName>
</protein>
<organism evidence="2 3">
    <name type="scientific">Edaphochlamys debaryana</name>
    <dbReference type="NCBI Taxonomy" id="47281"/>
    <lineage>
        <taxon>Eukaryota</taxon>
        <taxon>Viridiplantae</taxon>
        <taxon>Chlorophyta</taxon>
        <taxon>core chlorophytes</taxon>
        <taxon>Chlorophyceae</taxon>
        <taxon>CS clade</taxon>
        <taxon>Chlamydomonadales</taxon>
        <taxon>Chlamydomonadales incertae sedis</taxon>
        <taxon>Edaphochlamys</taxon>
    </lineage>
</organism>
<feature type="region of interest" description="Disordered" evidence="1">
    <location>
        <begin position="181"/>
        <end position="201"/>
    </location>
</feature>
<proteinExistence type="predicted"/>
<evidence type="ECO:0000313" key="3">
    <source>
        <dbReference type="Proteomes" id="UP000612055"/>
    </source>
</evidence>
<accession>A0A835XQA4</accession>
<reference evidence="2" key="1">
    <citation type="journal article" date="2020" name="bioRxiv">
        <title>Comparative genomics of Chlamydomonas.</title>
        <authorList>
            <person name="Craig R.J."/>
            <person name="Hasan A.R."/>
            <person name="Ness R.W."/>
            <person name="Keightley P.D."/>
        </authorList>
    </citation>
    <scope>NUCLEOTIDE SEQUENCE</scope>
    <source>
        <strain evidence="2">CCAP 11/70</strain>
    </source>
</reference>